<dbReference type="EMBL" id="LVCJ01000062">
    <property type="protein sequence ID" value="OAL31633.1"/>
    <property type="molecule type" value="Genomic_DNA"/>
</dbReference>
<evidence type="ECO:0000256" key="1">
    <source>
        <dbReference type="ARBA" id="ARBA00022441"/>
    </source>
</evidence>
<protein>
    <submittedName>
        <fullName evidence="6">Uncharacterized protein</fullName>
    </submittedName>
</protein>
<organism evidence="6 7">
    <name type="scientific">Fonsecaea nubica</name>
    <dbReference type="NCBI Taxonomy" id="856822"/>
    <lineage>
        <taxon>Eukaryota</taxon>
        <taxon>Fungi</taxon>
        <taxon>Dikarya</taxon>
        <taxon>Ascomycota</taxon>
        <taxon>Pezizomycotina</taxon>
        <taxon>Eurotiomycetes</taxon>
        <taxon>Chaetothyriomycetidae</taxon>
        <taxon>Chaetothyriales</taxon>
        <taxon>Herpotrichiellaceae</taxon>
        <taxon>Fonsecaea</taxon>
    </lineage>
</organism>
<evidence type="ECO:0000313" key="6">
    <source>
        <dbReference type="EMBL" id="OAL31633.1"/>
    </source>
</evidence>
<keyword evidence="1" id="KW-0880">Kelch repeat</keyword>
<dbReference type="Gene3D" id="2.120.10.80">
    <property type="entry name" value="Kelch-type beta propeller"/>
    <property type="match status" value="1"/>
</dbReference>
<feature type="compositionally biased region" description="Low complexity" evidence="3">
    <location>
        <begin position="734"/>
        <end position="748"/>
    </location>
</feature>
<keyword evidence="5" id="KW-0732">Signal</keyword>
<dbReference type="RefSeq" id="XP_022497580.1">
    <property type="nucleotide sequence ID" value="XM_022646457.1"/>
</dbReference>
<dbReference type="Proteomes" id="UP000185904">
    <property type="component" value="Unassembled WGS sequence"/>
</dbReference>
<feature type="compositionally biased region" description="Basic and acidic residues" evidence="3">
    <location>
        <begin position="808"/>
        <end position="829"/>
    </location>
</feature>
<evidence type="ECO:0000313" key="7">
    <source>
        <dbReference type="Proteomes" id="UP000185904"/>
    </source>
</evidence>
<evidence type="ECO:0000256" key="4">
    <source>
        <dbReference type="SAM" id="Phobius"/>
    </source>
</evidence>
<feature type="region of interest" description="Disordered" evidence="3">
    <location>
        <begin position="664"/>
        <end position="888"/>
    </location>
</feature>
<keyword evidence="4" id="KW-0472">Membrane</keyword>
<accession>A0A178CR27</accession>
<dbReference type="PANTHER" id="PTHR46228:SF2">
    <property type="entry name" value="KELCH REPEAT PROTEIN (AFU_ORTHOLOGUE AFUA_4G14350)"/>
    <property type="match status" value="1"/>
</dbReference>
<feature type="transmembrane region" description="Helical" evidence="4">
    <location>
        <begin position="526"/>
        <end position="548"/>
    </location>
</feature>
<feature type="compositionally biased region" description="Low complexity" evidence="3">
    <location>
        <begin position="664"/>
        <end position="678"/>
    </location>
</feature>
<gene>
    <name evidence="6" type="ORF">AYO20_08176</name>
</gene>
<dbReference type="GeneID" id="34591584"/>
<evidence type="ECO:0000256" key="3">
    <source>
        <dbReference type="SAM" id="MobiDB-lite"/>
    </source>
</evidence>
<evidence type="ECO:0000256" key="5">
    <source>
        <dbReference type="SAM" id="SignalP"/>
    </source>
</evidence>
<keyword evidence="4" id="KW-1133">Transmembrane helix</keyword>
<comment type="caution">
    <text evidence="6">The sequence shown here is derived from an EMBL/GenBank/DDBJ whole genome shotgun (WGS) entry which is preliminary data.</text>
</comment>
<feature type="region of interest" description="Disordered" evidence="3">
    <location>
        <begin position="578"/>
        <end position="644"/>
    </location>
</feature>
<dbReference type="OrthoDB" id="540004at2759"/>
<dbReference type="AlphaFoldDB" id="A0A178CR27"/>
<dbReference type="SUPFAM" id="SSF50965">
    <property type="entry name" value="Galactose oxidase, central domain"/>
    <property type="match status" value="1"/>
</dbReference>
<name>A0A178CR27_9EURO</name>
<feature type="compositionally biased region" description="Polar residues" evidence="3">
    <location>
        <begin position="591"/>
        <end position="612"/>
    </location>
</feature>
<keyword evidence="7" id="KW-1185">Reference proteome</keyword>
<sequence>MKHCPKSAVLGGLLLGVAHGISVQENYTICNWARLRAGVIRDALYLDGGLLWWQTAFADGTAPVVSSDGNVEGDMFVLNFSTPFDTTKTNVSGLFDRMAKAGGAGNNIAPNYVDGTMFTNDGELYLYGYASPPPCFIALCVMMADMVCPLDDSGLPRLTDSASPQSAETVLGYEAYQYGPDRASWSPGFYQGNLPDGVTRYITNGAGVSVPSENLGYYFSGMRSPTWGPIYYEDSSANVTADTLIEVDMSVMRSEKWTNTTLPAEIQPRANAELVWLPVSDKGVLVAIGGVSAPEEIWASGLNDSQTAESEAQSPGFMTTLPVYDIASSTWYLQNTTGQAPGQLTQFCAVVATAKDSSSFNVYIYGGYDGLNAADEPSDDVWILSIPSFQWIKAYSGTKAHGRSGHQCVTPYPDQMFVVGGVHQNQANCVEGGIIQIFNLNKLEFQDAYDPETWSDYEVPAVVTKAIGGDAQGGSTKTAAWSDGALAGVFAKSYSRQVTHYYPYPVNGSSTGSSDSEHSGVSKGTIIGVSVAAAVLFILLLILIFLLVRRRRIINSGSSEKSSHSSNSRITRWLNGASCAGVSPKRPPHQIRQSSQSTPPEVQQVGYSSLSEEPTPPLQPVRHEMANNTERPKPPYELATPYNNLSHPRHSGIVDYAYNANFGHTHSNSNSQSQSTSSDEVYRPSPLSNSLNGTTPATSSNNHGNGNTATAGATASPLRSVRFPPPGGSTPEISSPSQENSSSSNYSSTCTAETLAWPFPATQNNWRGGTGRTPRNTNATRFPFDRERSSESSSVQPIIIEEEEEEVPGSRRESIAHELPVDNDKDDAHWTQYRHGNESASSGIGTLPSPTRAAGEGGGSLPQDEDRRRSLFGTISPVSPTVGRNWKH</sequence>
<feature type="signal peptide" evidence="5">
    <location>
        <begin position="1"/>
        <end position="20"/>
    </location>
</feature>
<keyword evidence="4" id="KW-0812">Transmembrane</keyword>
<keyword evidence="2" id="KW-0677">Repeat</keyword>
<feature type="compositionally biased region" description="Basic and acidic residues" evidence="3">
    <location>
        <begin position="621"/>
        <end position="634"/>
    </location>
</feature>
<dbReference type="PANTHER" id="PTHR46228">
    <property type="entry name" value="KELCH DOMAIN-CONTAINING PROTEIN"/>
    <property type="match status" value="1"/>
</dbReference>
<proteinExistence type="predicted"/>
<feature type="compositionally biased region" description="Polar residues" evidence="3">
    <location>
        <begin position="761"/>
        <end position="780"/>
    </location>
</feature>
<reference evidence="6 7" key="1">
    <citation type="submission" date="2016-03" db="EMBL/GenBank/DDBJ databases">
        <title>The draft genome sequence of Fonsecaea nubica causative agent of cutaneous subcutaneous infection in human host.</title>
        <authorList>
            <person name="Costa F."/>
            <person name="Sybren D.H."/>
            <person name="Raittz R.T."/>
            <person name="Weiss V.A."/>
            <person name="Leao A.C."/>
            <person name="Gomes R."/>
            <person name="De Souza E.M."/>
            <person name="Pedrosa F.O."/>
            <person name="Steffens M.B."/>
            <person name="Bombassaro A."/>
            <person name="Tadra-Sfeir M.Z."/>
            <person name="Moreno L.F."/>
            <person name="Najafzadeh M.J."/>
            <person name="Felipe M.S."/>
            <person name="Teixeira M."/>
            <person name="Sun J."/>
            <person name="Xi L."/>
            <person name="Castro M.A."/>
            <person name="Vicente V.A."/>
        </authorList>
    </citation>
    <scope>NUCLEOTIDE SEQUENCE [LARGE SCALE GENOMIC DNA]</scope>
    <source>
        <strain evidence="6 7">CBS 269.64</strain>
    </source>
</reference>
<feature type="compositionally biased region" description="Low complexity" evidence="3">
    <location>
        <begin position="697"/>
        <end position="716"/>
    </location>
</feature>
<feature type="chain" id="PRO_5008083783" evidence="5">
    <location>
        <begin position="21"/>
        <end position="888"/>
    </location>
</feature>
<dbReference type="InterPro" id="IPR015915">
    <property type="entry name" value="Kelch-typ_b-propeller"/>
</dbReference>
<dbReference type="InterPro" id="IPR011043">
    <property type="entry name" value="Gal_Oxase/kelch_b-propeller"/>
</dbReference>
<feature type="compositionally biased region" description="Polar residues" evidence="3">
    <location>
        <begin position="686"/>
        <end position="696"/>
    </location>
</feature>
<evidence type="ECO:0000256" key="2">
    <source>
        <dbReference type="ARBA" id="ARBA00022737"/>
    </source>
</evidence>